<sequence length="55" mass="5532">MPAVVTVLVAPLVAPVPPELAVSVVRLAVAVLVVTSAPARRTVVSLLPPAPPRSS</sequence>
<keyword evidence="2" id="KW-1185">Reference proteome</keyword>
<reference evidence="1" key="1">
    <citation type="submission" date="2022-08" db="EMBL/GenBank/DDBJ databases">
        <authorList>
            <person name="Deng Y."/>
            <person name="Han X.-F."/>
            <person name="Zhang Y.-Q."/>
        </authorList>
    </citation>
    <scope>NUCLEOTIDE SEQUENCE</scope>
    <source>
        <strain evidence="1">CPCC 203386</strain>
    </source>
</reference>
<protein>
    <recommendedName>
        <fullName evidence="3">Secreted protein</fullName>
    </recommendedName>
</protein>
<name>A0ABT2GW11_9MICO</name>
<accession>A0ABT2GW11</accession>
<gene>
    <name evidence="1" type="ORF">N1032_00080</name>
</gene>
<dbReference type="EMBL" id="JANLCJ010000001">
    <property type="protein sequence ID" value="MCS5732139.1"/>
    <property type="molecule type" value="Genomic_DNA"/>
</dbReference>
<comment type="caution">
    <text evidence="1">The sequence shown here is derived from an EMBL/GenBank/DDBJ whole genome shotgun (WGS) entry which is preliminary data.</text>
</comment>
<evidence type="ECO:0000313" key="1">
    <source>
        <dbReference type="EMBL" id="MCS5732139.1"/>
    </source>
</evidence>
<proteinExistence type="predicted"/>
<evidence type="ECO:0000313" key="2">
    <source>
        <dbReference type="Proteomes" id="UP001165586"/>
    </source>
</evidence>
<dbReference type="Proteomes" id="UP001165586">
    <property type="component" value="Unassembled WGS sequence"/>
</dbReference>
<dbReference type="RefSeq" id="WP_259536612.1">
    <property type="nucleotide sequence ID" value="NZ_JANLCJ010000001.1"/>
</dbReference>
<organism evidence="1 2">
    <name type="scientific">Herbiconiux daphne</name>
    <dbReference type="NCBI Taxonomy" id="2970914"/>
    <lineage>
        <taxon>Bacteria</taxon>
        <taxon>Bacillati</taxon>
        <taxon>Actinomycetota</taxon>
        <taxon>Actinomycetes</taxon>
        <taxon>Micrococcales</taxon>
        <taxon>Microbacteriaceae</taxon>
        <taxon>Herbiconiux</taxon>
    </lineage>
</organism>
<evidence type="ECO:0008006" key="3">
    <source>
        <dbReference type="Google" id="ProtNLM"/>
    </source>
</evidence>